<feature type="compositionally biased region" description="Polar residues" evidence="1">
    <location>
        <begin position="24"/>
        <end position="46"/>
    </location>
</feature>
<evidence type="ECO:0000313" key="2">
    <source>
        <dbReference type="EMBL" id="EAU87964.1"/>
    </source>
</evidence>
<reference evidence="2 3" key="1">
    <citation type="journal article" date="2010" name="Proc. Natl. Acad. Sci. U.S.A.">
        <title>Insights into evolution of multicellular fungi from the assembled chromosomes of the mushroom Coprinopsis cinerea (Coprinus cinereus).</title>
        <authorList>
            <person name="Stajich J.E."/>
            <person name="Wilke S.K."/>
            <person name="Ahren D."/>
            <person name="Au C.H."/>
            <person name="Birren B.W."/>
            <person name="Borodovsky M."/>
            <person name="Burns C."/>
            <person name="Canback B."/>
            <person name="Casselton L.A."/>
            <person name="Cheng C.K."/>
            <person name="Deng J."/>
            <person name="Dietrich F.S."/>
            <person name="Fargo D.C."/>
            <person name="Farman M.L."/>
            <person name="Gathman A.C."/>
            <person name="Goldberg J."/>
            <person name="Guigo R."/>
            <person name="Hoegger P.J."/>
            <person name="Hooker J.B."/>
            <person name="Huggins A."/>
            <person name="James T.Y."/>
            <person name="Kamada T."/>
            <person name="Kilaru S."/>
            <person name="Kodira C."/>
            <person name="Kues U."/>
            <person name="Kupfer D."/>
            <person name="Kwan H.S."/>
            <person name="Lomsadze A."/>
            <person name="Li W."/>
            <person name="Lilly W.W."/>
            <person name="Ma L.J."/>
            <person name="Mackey A.J."/>
            <person name="Manning G."/>
            <person name="Martin F."/>
            <person name="Muraguchi H."/>
            <person name="Natvig D.O."/>
            <person name="Palmerini H."/>
            <person name="Ramesh M.A."/>
            <person name="Rehmeyer C.J."/>
            <person name="Roe B.A."/>
            <person name="Shenoy N."/>
            <person name="Stanke M."/>
            <person name="Ter-Hovhannisyan V."/>
            <person name="Tunlid A."/>
            <person name="Velagapudi R."/>
            <person name="Vision T.J."/>
            <person name="Zeng Q."/>
            <person name="Zolan M.E."/>
            <person name="Pukkila P.J."/>
        </authorList>
    </citation>
    <scope>NUCLEOTIDE SEQUENCE [LARGE SCALE GENOMIC DNA]</scope>
    <source>
        <strain evidence="3">Okayama-7 / 130 / ATCC MYA-4618 / FGSC 9003</strain>
    </source>
</reference>
<feature type="compositionally biased region" description="Low complexity" evidence="1">
    <location>
        <begin position="8"/>
        <end position="23"/>
    </location>
</feature>
<evidence type="ECO:0000313" key="3">
    <source>
        <dbReference type="Proteomes" id="UP000001861"/>
    </source>
</evidence>
<dbReference type="GeneID" id="6010438"/>
<name>A8NI85_COPC7</name>
<dbReference type="InParanoid" id="A8NI85"/>
<feature type="region of interest" description="Disordered" evidence="1">
    <location>
        <begin position="1"/>
        <end position="99"/>
    </location>
</feature>
<keyword evidence="3" id="KW-1185">Reference proteome</keyword>
<comment type="caution">
    <text evidence="2">The sequence shown here is derived from an EMBL/GenBank/DDBJ whole genome shotgun (WGS) entry which is preliminary data.</text>
</comment>
<dbReference type="STRING" id="240176.A8NI85"/>
<feature type="compositionally biased region" description="Low complexity" evidence="1">
    <location>
        <begin position="141"/>
        <end position="166"/>
    </location>
</feature>
<feature type="region of interest" description="Disordered" evidence="1">
    <location>
        <begin position="131"/>
        <end position="264"/>
    </location>
</feature>
<dbReference type="AlphaFoldDB" id="A8NI85"/>
<sequence length="264" mass="28762">MATFPLRPAMSPSPSPTASTSTPDDQNPSYKTSSTVRSSPPGNPNVNGRARRPLSPNFLRDVDLTNSNDGQPRKYPAPPTGHDLMAMFPPAPPDNFPELRAGPTSGYFVRQERAFFAQAGKEIVRVRVEVDLPPGSGNSRQWQPPSAPSGPASASQSPHISSSSAPVPYPHHANRPLQRHSLPNNVVPLFPLSTNHPHSHPGLPSNLHAHQNGPDSRTPPRDASFNAKGDYSPEDPDEEAWRRPTPQAERRRAGKHTKRVIVRT</sequence>
<dbReference type="KEGG" id="cci:CC1G_01611"/>
<dbReference type="EMBL" id="AACS02000010">
    <property type="protein sequence ID" value="EAU87964.1"/>
    <property type="molecule type" value="Genomic_DNA"/>
</dbReference>
<dbReference type="Proteomes" id="UP000001861">
    <property type="component" value="Unassembled WGS sequence"/>
</dbReference>
<dbReference type="RefSeq" id="XP_001833934.1">
    <property type="nucleotide sequence ID" value="XM_001833882.1"/>
</dbReference>
<evidence type="ECO:0000256" key="1">
    <source>
        <dbReference type="SAM" id="MobiDB-lite"/>
    </source>
</evidence>
<accession>A8NI85</accession>
<feature type="compositionally biased region" description="Basic residues" evidence="1">
    <location>
        <begin position="252"/>
        <end position="264"/>
    </location>
</feature>
<proteinExistence type="predicted"/>
<dbReference type="OrthoDB" id="3253810at2759"/>
<dbReference type="eggNOG" id="ENOG502STT6">
    <property type="taxonomic scope" value="Eukaryota"/>
</dbReference>
<dbReference type="OMA" id="LLPINCH"/>
<dbReference type="VEuPathDB" id="FungiDB:CC1G_01611"/>
<organism evidence="2 3">
    <name type="scientific">Coprinopsis cinerea (strain Okayama-7 / 130 / ATCC MYA-4618 / FGSC 9003)</name>
    <name type="common">Inky cap fungus</name>
    <name type="synonym">Hormographiella aspergillata</name>
    <dbReference type="NCBI Taxonomy" id="240176"/>
    <lineage>
        <taxon>Eukaryota</taxon>
        <taxon>Fungi</taxon>
        <taxon>Dikarya</taxon>
        <taxon>Basidiomycota</taxon>
        <taxon>Agaricomycotina</taxon>
        <taxon>Agaricomycetes</taxon>
        <taxon>Agaricomycetidae</taxon>
        <taxon>Agaricales</taxon>
        <taxon>Agaricineae</taxon>
        <taxon>Psathyrellaceae</taxon>
        <taxon>Coprinopsis</taxon>
    </lineage>
</organism>
<protein>
    <submittedName>
        <fullName evidence="2">Uncharacterized protein</fullName>
    </submittedName>
</protein>
<gene>
    <name evidence="2" type="ORF">CC1G_01611</name>
</gene>